<evidence type="ECO:0000259" key="3">
    <source>
        <dbReference type="Pfam" id="PF01847"/>
    </source>
</evidence>
<gene>
    <name evidence="4" type="ORF">LSH36_159g01033</name>
</gene>
<dbReference type="SUPFAM" id="SSF49468">
    <property type="entry name" value="VHL"/>
    <property type="match status" value="1"/>
</dbReference>
<evidence type="ECO:0000256" key="2">
    <source>
        <dbReference type="SAM" id="MobiDB-lite"/>
    </source>
</evidence>
<keyword evidence="5" id="KW-1185">Reference proteome</keyword>
<feature type="domain" description="von Hippel-Lindau disease tumour suppressor beta" evidence="3">
    <location>
        <begin position="19"/>
        <end position="94"/>
    </location>
</feature>
<feature type="compositionally biased region" description="Low complexity" evidence="2">
    <location>
        <begin position="477"/>
        <end position="486"/>
    </location>
</feature>
<name>A0AAD9N9H7_9ANNE</name>
<dbReference type="FunFam" id="2.60.40.780:FF:000001">
    <property type="entry name" value="von Hippel-Lindau disease tumor suppressor"/>
    <property type="match status" value="1"/>
</dbReference>
<protein>
    <recommendedName>
        <fullName evidence="3">von Hippel-Lindau disease tumour suppressor beta domain-containing protein</fullName>
    </recommendedName>
</protein>
<proteinExistence type="inferred from homology"/>
<sequence length="634" mass="68682">MASGRDNPGVQNGQPRRMRSGPSQVCSFVRFINTTQRSIDIIWLNYEGIGVVYRTLRARQYVHVNTFVGHPWIFRDSATGDRMCVQTRDVYEPTSSLTESGRARRRLVFITNPLYTLRERCLQEVRRCVPPSQIEQLELPREILRDLLVRLPDVPILSSTMTSQDRSSLQPGASSAPDLASSSNPTSGSRTSPRTDSQSISGDRFSSDRQLCTSSPSASDSPSSSVVPSCSNTTSSAAVVASSGSCSNICTSTRSFDDHRLGARHQSRIVSVRDRDYAFAADQTDSNQLVNNNNNNDQAMDWNCNNNSSSAVNQNIQPASEVSSSQNGSAQYRNGELAEGSSAVSSSSSRRTVTSLRDRLLYQYLECSNGHDIVSSQVAADATWTREGTGVQADRQDGASSLEVFSYQSTGRNVVDSSSSLASLASCSHAARMPASSNLARSLMCTVTSSSEHSVADCDKVDDVDCSNECEVLAVPVPSSSSVNSQRVRREVSSIDVDSQSSNSSSRLPTSSCEVRRNRDRFSTDVELTLGPCHSNSEPGSQHVKKTASDTVESSLSLPLECESTDSRNGSNQNRSHSADRLATQSNDDTDEDTPEDAGPPIGQSNVNSTSSEGGKHGLSRMNEARLPHKKHRP</sequence>
<dbReference type="EMBL" id="JAODUP010000159">
    <property type="protein sequence ID" value="KAK2159054.1"/>
    <property type="molecule type" value="Genomic_DNA"/>
</dbReference>
<organism evidence="4 5">
    <name type="scientific">Paralvinella palmiformis</name>
    <dbReference type="NCBI Taxonomy" id="53620"/>
    <lineage>
        <taxon>Eukaryota</taxon>
        <taxon>Metazoa</taxon>
        <taxon>Spiralia</taxon>
        <taxon>Lophotrochozoa</taxon>
        <taxon>Annelida</taxon>
        <taxon>Polychaeta</taxon>
        <taxon>Sedentaria</taxon>
        <taxon>Canalipalpata</taxon>
        <taxon>Terebellida</taxon>
        <taxon>Terebelliformia</taxon>
        <taxon>Alvinellidae</taxon>
        <taxon>Paralvinella</taxon>
    </lineage>
</organism>
<dbReference type="InterPro" id="IPR036208">
    <property type="entry name" value="VHL_sf"/>
</dbReference>
<evidence type="ECO:0000256" key="1">
    <source>
        <dbReference type="ARBA" id="ARBA00010057"/>
    </source>
</evidence>
<dbReference type="InterPro" id="IPR022772">
    <property type="entry name" value="VHL_tumour_suppress_b/a_dom"/>
</dbReference>
<dbReference type="Pfam" id="PF01847">
    <property type="entry name" value="VHL"/>
    <property type="match status" value="1"/>
</dbReference>
<dbReference type="Proteomes" id="UP001208570">
    <property type="component" value="Unassembled WGS sequence"/>
</dbReference>
<feature type="region of interest" description="Disordered" evidence="2">
    <location>
        <begin position="477"/>
        <end position="634"/>
    </location>
</feature>
<dbReference type="Gene3D" id="1.10.750.10">
    <property type="entry name" value="von Hippel-Lindau disease tumour suppressor, alpha domain"/>
    <property type="match status" value="1"/>
</dbReference>
<feature type="compositionally biased region" description="Polar residues" evidence="2">
    <location>
        <begin position="567"/>
        <end position="576"/>
    </location>
</feature>
<feature type="compositionally biased region" description="Low complexity" evidence="2">
    <location>
        <begin position="181"/>
        <end position="197"/>
    </location>
</feature>
<reference evidence="4" key="1">
    <citation type="journal article" date="2023" name="Mol. Biol. Evol.">
        <title>Third-Generation Sequencing Reveals the Adaptive Role of the Epigenome in Three Deep-Sea Polychaetes.</title>
        <authorList>
            <person name="Perez M."/>
            <person name="Aroh O."/>
            <person name="Sun Y."/>
            <person name="Lan Y."/>
            <person name="Juniper S.K."/>
            <person name="Young C.R."/>
            <person name="Angers B."/>
            <person name="Qian P.Y."/>
        </authorList>
    </citation>
    <scope>NUCLEOTIDE SEQUENCE</scope>
    <source>
        <strain evidence="4">P08H-3</strain>
    </source>
</reference>
<feature type="compositionally biased region" description="Low complexity" evidence="2">
    <location>
        <begin position="494"/>
        <end position="512"/>
    </location>
</feature>
<feature type="compositionally biased region" description="Polar residues" evidence="2">
    <location>
        <begin position="603"/>
        <end position="613"/>
    </location>
</feature>
<dbReference type="InterPro" id="IPR024053">
    <property type="entry name" value="VHL_beta_dom"/>
</dbReference>
<dbReference type="AlphaFoldDB" id="A0AAD9N9H7"/>
<dbReference type="Gene3D" id="2.60.40.780">
    <property type="entry name" value="von Hippel-Lindau disease tumour suppressor, beta domain"/>
    <property type="match status" value="1"/>
</dbReference>
<evidence type="ECO:0000313" key="5">
    <source>
        <dbReference type="Proteomes" id="UP001208570"/>
    </source>
</evidence>
<dbReference type="InterPro" id="IPR037140">
    <property type="entry name" value="VHL_beta_dom_sf"/>
</dbReference>
<feature type="compositionally biased region" description="Polar residues" evidence="2">
    <location>
        <begin position="308"/>
        <end position="332"/>
    </location>
</feature>
<dbReference type="InterPro" id="IPR037139">
    <property type="entry name" value="VHL_alpha_dom_sf"/>
</dbReference>
<feature type="region of interest" description="Disordered" evidence="2">
    <location>
        <begin position="160"/>
        <end position="231"/>
    </location>
</feature>
<dbReference type="CDD" id="cd05468">
    <property type="entry name" value="pVHL"/>
    <property type="match status" value="1"/>
</dbReference>
<feature type="region of interest" description="Disordered" evidence="2">
    <location>
        <begin position="304"/>
        <end position="350"/>
    </location>
</feature>
<feature type="compositionally biased region" description="Low complexity" evidence="2">
    <location>
        <begin position="213"/>
        <end position="231"/>
    </location>
</feature>
<accession>A0AAD9N9H7</accession>
<comment type="caution">
    <text evidence="4">The sequence shown here is derived from an EMBL/GenBank/DDBJ whole genome shotgun (WGS) entry which is preliminary data.</text>
</comment>
<comment type="similarity">
    <text evidence="1">Belongs to the VHL family.</text>
</comment>
<feature type="compositionally biased region" description="Low complexity" evidence="2">
    <location>
        <begin position="553"/>
        <end position="562"/>
    </location>
</feature>
<feature type="compositionally biased region" description="Polar residues" evidence="2">
    <location>
        <begin position="160"/>
        <end position="173"/>
    </location>
</feature>
<evidence type="ECO:0000313" key="4">
    <source>
        <dbReference type="EMBL" id="KAK2159054.1"/>
    </source>
</evidence>
<feature type="region of interest" description="Disordered" evidence="2">
    <location>
        <begin position="1"/>
        <end position="21"/>
    </location>
</feature>
<feature type="compositionally biased region" description="Low complexity" evidence="2">
    <location>
        <begin position="335"/>
        <end position="350"/>
    </location>
</feature>
<feature type="compositionally biased region" description="Basic and acidic residues" evidence="2">
    <location>
        <begin position="514"/>
        <end position="524"/>
    </location>
</feature>